<dbReference type="GO" id="GO:0008738">
    <property type="term" value="F:L-fuculose-phosphate aldolase activity"/>
    <property type="evidence" value="ECO:0007669"/>
    <property type="project" value="UniProtKB-EC"/>
</dbReference>
<dbReference type="InterPro" id="IPR036409">
    <property type="entry name" value="Aldolase_II/adducin_N_sf"/>
</dbReference>
<dbReference type="Gene3D" id="3.40.225.10">
    <property type="entry name" value="Class II aldolase/adducin N-terminal domain"/>
    <property type="match status" value="1"/>
</dbReference>
<evidence type="ECO:0000259" key="3">
    <source>
        <dbReference type="SMART" id="SM01007"/>
    </source>
</evidence>
<feature type="domain" description="Class II aldolase/adducin N-terminal" evidence="3">
    <location>
        <begin position="5"/>
        <end position="179"/>
    </location>
</feature>
<dbReference type="GO" id="GO:0046872">
    <property type="term" value="F:metal ion binding"/>
    <property type="evidence" value="ECO:0007669"/>
    <property type="project" value="UniProtKB-KW"/>
</dbReference>
<dbReference type="EC" id="4.1.2.17" evidence="4"/>
<keyword evidence="2 4" id="KW-0456">Lyase</keyword>
<dbReference type="EMBL" id="AP013035">
    <property type="protein sequence ID" value="BAT72465.1"/>
    <property type="molecule type" value="Genomic_DNA"/>
</dbReference>
<dbReference type="Proteomes" id="UP000063234">
    <property type="component" value="Chromosome"/>
</dbReference>
<evidence type="ECO:0000313" key="5">
    <source>
        <dbReference type="Proteomes" id="UP000063234"/>
    </source>
</evidence>
<dbReference type="SMART" id="SM01007">
    <property type="entry name" value="Aldolase_II"/>
    <property type="match status" value="1"/>
</dbReference>
<keyword evidence="5" id="KW-1185">Reference proteome</keyword>
<sequence length="188" mass="20320">MNLKEQIIFTGRILWEEGLVTSHGGNISAKSGDKRIIITKSGTKLGFLTASNLVEVPLPSTQREYPEASSELIVHSTVYELTDAACMVHAHPPSAVALSLVMDSIAPKDIEGKLTYKECPVIEVSKPHASPELAQAVAEALKDHKIVCVKGHGTFAKGKNLDEALFYTSALEFSAKVLLKLQAIKALR</sequence>
<dbReference type="GO" id="GO:0019323">
    <property type="term" value="P:pentose catabolic process"/>
    <property type="evidence" value="ECO:0007669"/>
    <property type="project" value="TreeGrafter"/>
</dbReference>
<organism evidence="4 5">
    <name type="scientific">Thermosulfidibacter takaii (strain DSM 17441 / JCM 13301 / NBRC 103674 / ABI70S6)</name>
    <dbReference type="NCBI Taxonomy" id="1298851"/>
    <lineage>
        <taxon>Bacteria</taxon>
        <taxon>Pseudomonadati</taxon>
        <taxon>Thermosulfidibacterota</taxon>
        <taxon>Thermosulfidibacteria</taxon>
        <taxon>Thermosulfidibacterales</taxon>
        <taxon>Thermosulfidibacteraceae</taxon>
    </lineage>
</organism>
<dbReference type="SUPFAM" id="SSF53639">
    <property type="entry name" value="AraD/HMP-PK domain-like"/>
    <property type="match status" value="1"/>
</dbReference>
<evidence type="ECO:0000256" key="2">
    <source>
        <dbReference type="ARBA" id="ARBA00023239"/>
    </source>
</evidence>
<name>A0A0S3QVW9_THET7</name>
<dbReference type="AlphaFoldDB" id="A0A0S3QVW9"/>
<evidence type="ECO:0000256" key="1">
    <source>
        <dbReference type="ARBA" id="ARBA00022723"/>
    </source>
</evidence>
<dbReference type="PANTHER" id="PTHR22789">
    <property type="entry name" value="FUCULOSE PHOSPHATE ALDOLASE"/>
    <property type="match status" value="1"/>
</dbReference>
<evidence type="ECO:0000313" key="4">
    <source>
        <dbReference type="EMBL" id="BAT72465.1"/>
    </source>
</evidence>
<dbReference type="STRING" id="1298851.TST_1681"/>
<dbReference type="InterPro" id="IPR050197">
    <property type="entry name" value="Aldolase_class_II_sugar_metab"/>
</dbReference>
<dbReference type="GO" id="GO:0005829">
    <property type="term" value="C:cytosol"/>
    <property type="evidence" value="ECO:0007669"/>
    <property type="project" value="TreeGrafter"/>
</dbReference>
<gene>
    <name evidence="4" type="primary">fucA</name>
    <name evidence="4" type="ORF">TST_1681</name>
</gene>
<proteinExistence type="predicted"/>
<accession>A0A0S3QVW9</accession>
<dbReference type="RefSeq" id="WP_068550632.1">
    <property type="nucleotide sequence ID" value="NZ_AP013035.1"/>
</dbReference>
<protein>
    <submittedName>
        <fullName evidence="4">L-fuculose-phosphate aldolase</fullName>
        <ecNumber evidence="4">4.1.2.17</ecNumber>
    </submittedName>
</protein>
<dbReference type="OrthoDB" id="9805559at2"/>
<keyword evidence="1" id="KW-0479">Metal-binding</keyword>
<reference evidence="5" key="1">
    <citation type="journal article" date="2018" name="Science">
        <title>A primordial and reversible TCA cycle in a facultatively chemolithoautotrophic thermophile.</title>
        <authorList>
            <person name="Nunoura T."/>
            <person name="Chikaraishi Y."/>
            <person name="Izaki R."/>
            <person name="Suwa T."/>
            <person name="Sato T."/>
            <person name="Harada T."/>
            <person name="Mori K."/>
            <person name="Kato Y."/>
            <person name="Miyazaki M."/>
            <person name="Shimamura S."/>
            <person name="Yanagawa K."/>
            <person name="Shuto A."/>
            <person name="Ohkouchi N."/>
            <person name="Fujita N."/>
            <person name="Takaki Y."/>
            <person name="Atomi H."/>
            <person name="Takai K."/>
        </authorList>
    </citation>
    <scope>NUCLEOTIDE SEQUENCE [LARGE SCALE GENOMIC DNA]</scope>
    <source>
        <strain evidence="5">DSM 17441 / JCM 13301 / NBRC 103674 / ABI70S6</strain>
    </source>
</reference>
<dbReference type="PANTHER" id="PTHR22789:SF0">
    <property type="entry name" value="3-OXO-TETRONATE 4-PHOSPHATE DECARBOXYLASE-RELATED"/>
    <property type="match status" value="1"/>
</dbReference>
<dbReference type="InterPro" id="IPR001303">
    <property type="entry name" value="Aldolase_II/adducin_N"/>
</dbReference>
<dbReference type="KEGG" id="ttk:TST_1681"/>
<dbReference type="Pfam" id="PF00596">
    <property type="entry name" value="Aldolase_II"/>
    <property type="match status" value="1"/>
</dbReference>